<feature type="region of interest" description="Disordered" evidence="1">
    <location>
        <begin position="79"/>
        <end position="273"/>
    </location>
</feature>
<dbReference type="InParanoid" id="A0A2J6TI19"/>
<dbReference type="Proteomes" id="UP000235371">
    <property type="component" value="Unassembled WGS sequence"/>
</dbReference>
<feature type="compositionally biased region" description="Basic and acidic residues" evidence="1">
    <location>
        <begin position="253"/>
        <end position="269"/>
    </location>
</feature>
<feature type="compositionally biased region" description="Polar residues" evidence="1">
    <location>
        <begin position="357"/>
        <end position="379"/>
    </location>
</feature>
<feature type="compositionally biased region" description="Polar residues" evidence="1">
    <location>
        <begin position="201"/>
        <end position="213"/>
    </location>
</feature>
<feature type="compositionally biased region" description="Basic and acidic residues" evidence="1">
    <location>
        <begin position="106"/>
        <end position="119"/>
    </location>
</feature>
<feature type="compositionally biased region" description="Polar residues" evidence="1">
    <location>
        <begin position="95"/>
        <end position="105"/>
    </location>
</feature>
<protein>
    <submittedName>
        <fullName evidence="2">Uncharacterized protein</fullName>
    </submittedName>
</protein>
<name>A0A2J6TI19_9HELO</name>
<dbReference type="EMBL" id="KZ613783">
    <property type="protein sequence ID" value="PMD62654.1"/>
    <property type="molecule type" value="Genomic_DNA"/>
</dbReference>
<dbReference type="RefSeq" id="XP_024739558.1">
    <property type="nucleotide sequence ID" value="XM_024882817.1"/>
</dbReference>
<dbReference type="AlphaFoldDB" id="A0A2J6TI19"/>
<feature type="region of interest" description="Disordered" evidence="1">
    <location>
        <begin position="357"/>
        <end position="381"/>
    </location>
</feature>
<gene>
    <name evidence="2" type="ORF">K444DRAFT_627551</name>
</gene>
<evidence type="ECO:0000313" key="3">
    <source>
        <dbReference type="Proteomes" id="UP000235371"/>
    </source>
</evidence>
<evidence type="ECO:0000313" key="2">
    <source>
        <dbReference type="EMBL" id="PMD62654.1"/>
    </source>
</evidence>
<dbReference type="GeneID" id="36590894"/>
<organism evidence="2 3">
    <name type="scientific">Hyaloscypha bicolor E</name>
    <dbReference type="NCBI Taxonomy" id="1095630"/>
    <lineage>
        <taxon>Eukaryota</taxon>
        <taxon>Fungi</taxon>
        <taxon>Dikarya</taxon>
        <taxon>Ascomycota</taxon>
        <taxon>Pezizomycotina</taxon>
        <taxon>Leotiomycetes</taxon>
        <taxon>Helotiales</taxon>
        <taxon>Hyaloscyphaceae</taxon>
        <taxon>Hyaloscypha</taxon>
        <taxon>Hyaloscypha bicolor</taxon>
    </lineage>
</organism>
<accession>A0A2J6TI19</accession>
<reference evidence="2 3" key="1">
    <citation type="submission" date="2016-04" db="EMBL/GenBank/DDBJ databases">
        <title>A degradative enzymes factory behind the ericoid mycorrhizal symbiosis.</title>
        <authorList>
            <consortium name="DOE Joint Genome Institute"/>
            <person name="Martino E."/>
            <person name="Morin E."/>
            <person name="Grelet G."/>
            <person name="Kuo A."/>
            <person name="Kohler A."/>
            <person name="Daghino S."/>
            <person name="Barry K."/>
            <person name="Choi C."/>
            <person name="Cichocki N."/>
            <person name="Clum A."/>
            <person name="Copeland A."/>
            <person name="Hainaut M."/>
            <person name="Haridas S."/>
            <person name="Labutti K."/>
            <person name="Lindquist E."/>
            <person name="Lipzen A."/>
            <person name="Khouja H.-R."/>
            <person name="Murat C."/>
            <person name="Ohm R."/>
            <person name="Olson A."/>
            <person name="Spatafora J."/>
            <person name="Veneault-Fourrey C."/>
            <person name="Henrissat B."/>
            <person name="Grigoriev I."/>
            <person name="Martin F."/>
            <person name="Perotto S."/>
        </authorList>
    </citation>
    <scope>NUCLEOTIDE SEQUENCE [LARGE SCALE GENOMIC DNA]</scope>
    <source>
        <strain evidence="2 3">E</strain>
    </source>
</reference>
<sequence>MPPYQSQIIFIERRCLEEGRESQTEFWQRHSSEMAQLRQTYPGAPGDYLAHLVAVRIWRYYWGDTFPFPPYTSNVPEVAASTPHQSDDVAETGQAVDSSSILTDSMSDRDNSSDLDTIRNQKSTQETFSTTTSGFGGATPEIPDSQDDSSAMLTPDEGSVELGNRPRPRGTQESQDDDSRDSEQGSVELGGRGPTPDIPDSEQNSQHVATSNVSSDEESRSSAEARRSVTPRPRHALRDGRTEVPETDLESEDSGHENIQDYEDSRAADNVDAQIEETSISNMIGAADRTRTGDFADDEDSDRDNIRIPFQSLDDWELFSNRPRILLNLPGSLLDDLDHSQNEGAVGTTKQSMINQASQHLSVDSQDTSAGPVENSTQFPKLPPKLRSNILKLGCFETGNFGSQ</sequence>
<dbReference type="OrthoDB" id="10385352at2759"/>
<proteinExistence type="predicted"/>
<feature type="compositionally biased region" description="Low complexity" evidence="1">
    <location>
        <begin position="123"/>
        <end position="133"/>
    </location>
</feature>
<keyword evidence="3" id="KW-1185">Reference proteome</keyword>
<evidence type="ECO:0000256" key="1">
    <source>
        <dbReference type="SAM" id="MobiDB-lite"/>
    </source>
</evidence>
<feature type="compositionally biased region" description="Basic and acidic residues" evidence="1">
    <location>
        <begin position="217"/>
        <end position="227"/>
    </location>
</feature>